<dbReference type="GO" id="GO:0008235">
    <property type="term" value="F:metalloexopeptidase activity"/>
    <property type="evidence" value="ECO:0007669"/>
    <property type="project" value="InterPro"/>
</dbReference>
<dbReference type="Pfam" id="PF04389">
    <property type="entry name" value="Peptidase_M28"/>
    <property type="match status" value="1"/>
</dbReference>
<dbReference type="RefSeq" id="WP_189768736.1">
    <property type="nucleotide sequence ID" value="NZ_BNCK01000003.1"/>
</dbReference>
<feature type="signal peptide" evidence="1">
    <location>
        <begin position="1"/>
        <end position="21"/>
    </location>
</feature>
<dbReference type="InterPro" id="IPR045175">
    <property type="entry name" value="M28_fam"/>
</dbReference>
<accession>A0A919BHG9</accession>
<dbReference type="GO" id="GO:0006508">
    <property type="term" value="P:proteolysis"/>
    <property type="evidence" value="ECO:0007669"/>
    <property type="project" value="InterPro"/>
</dbReference>
<evidence type="ECO:0000256" key="1">
    <source>
        <dbReference type="SAM" id="SignalP"/>
    </source>
</evidence>
<evidence type="ECO:0000313" key="4">
    <source>
        <dbReference type="Proteomes" id="UP000623842"/>
    </source>
</evidence>
<dbReference type="AlphaFoldDB" id="A0A919BHG9"/>
<sequence length="357" mass="39171">MKKKLALALLSALSINYSAYAGNNEPSEVYQYLQQLAVPEKGIGAREAGTKEEQRTADFIAKELEKFGLAVTYQPFVFGKNSLKSTNIIADSNPKASKTIILGAHYDSTGAEKGSLGAIDNGAGVAAMLAIAKKMGSTSNQDINFRYIAFGAEETGLEGSRYYVKQLKASPDELANIKAMINFDTIAGGDIVYVHSAHTKPYRCASKEFPYNSDTSIRNALLSASTKVLGEKDQYTVHPAYPGYPEGVTGSWSDHAPFACAGIPIAYVEATNFTINGEEGYDGYSQTTNPTTWSCFDSKNLSACDRKDEKHWGKIWHTKFDNLETLNQMFPGRIEQQLDQTVAVFDELFSNINKYMK</sequence>
<protein>
    <submittedName>
        <fullName evidence="3">Zn-dependent exopeptidase M28</fullName>
    </submittedName>
</protein>
<dbReference type="SUPFAM" id="SSF53187">
    <property type="entry name" value="Zn-dependent exopeptidases"/>
    <property type="match status" value="1"/>
</dbReference>
<keyword evidence="4" id="KW-1185">Reference proteome</keyword>
<feature type="domain" description="Peptidase M28" evidence="2">
    <location>
        <begin position="87"/>
        <end position="336"/>
    </location>
</feature>
<feature type="chain" id="PRO_5037823889" evidence="1">
    <location>
        <begin position="22"/>
        <end position="357"/>
    </location>
</feature>
<dbReference type="Gene3D" id="3.40.630.10">
    <property type="entry name" value="Zn peptidases"/>
    <property type="match status" value="1"/>
</dbReference>
<gene>
    <name evidence="3" type="ORF">GCM10017161_14460</name>
</gene>
<proteinExistence type="predicted"/>
<keyword evidence="1" id="KW-0732">Signal</keyword>
<organism evidence="3 4">
    <name type="scientific">Thalassotalea marina</name>
    <dbReference type="NCBI Taxonomy" id="1673741"/>
    <lineage>
        <taxon>Bacteria</taxon>
        <taxon>Pseudomonadati</taxon>
        <taxon>Pseudomonadota</taxon>
        <taxon>Gammaproteobacteria</taxon>
        <taxon>Alteromonadales</taxon>
        <taxon>Colwelliaceae</taxon>
        <taxon>Thalassotalea</taxon>
    </lineage>
</organism>
<dbReference type="InterPro" id="IPR007484">
    <property type="entry name" value="Peptidase_M28"/>
</dbReference>
<dbReference type="PANTHER" id="PTHR12147">
    <property type="entry name" value="METALLOPEPTIDASE M28 FAMILY MEMBER"/>
    <property type="match status" value="1"/>
</dbReference>
<reference evidence="3" key="1">
    <citation type="journal article" date="2014" name="Int. J. Syst. Evol. Microbiol.">
        <title>Complete genome sequence of Corynebacterium casei LMG S-19264T (=DSM 44701T), isolated from a smear-ripened cheese.</title>
        <authorList>
            <consortium name="US DOE Joint Genome Institute (JGI-PGF)"/>
            <person name="Walter F."/>
            <person name="Albersmeier A."/>
            <person name="Kalinowski J."/>
            <person name="Ruckert C."/>
        </authorList>
    </citation>
    <scope>NUCLEOTIDE SEQUENCE</scope>
    <source>
        <strain evidence="3">KCTC 42731</strain>
    </source>
</reference>
<evidence type="ECO:0000313" key="3">
    <source>
        <dbReference type="EMBL" id="GHF87911.1"/>
    </source>
</evidence>
<dbReference type="EMBL" id="BNCK01000003">
    <property type="protein sequence ID" value="GHF87911.1"/>
    <property type="molecule type" value="Genomic_DNA"/>
</dbReference>
<name>A0A919BHG9_9GAMM</name>
<dbReference type="Proteomes" id="UP000623842">
    <property type="component" value="Unassembled WGS sequence"/>
</dbReference>
<evidence type="ECO:0000259" key="2">
    <source>
        <dbReference type="Pfam" id="PF04389"/>
    </source>
</evidence>
<reference evidence="3" key="2">
    <citation type="submission" date="2020-09" db="EMBL/GenBank/DDBJ databases">
        <authorList>
            <person name="Sun Q."/>
            <person name="Kim S."/>
        </authorList>
    </citation>
    <scope>NUCLEOTIDE SEQUENCE</scope>
    <source>
        <strain evidence="3">KCTC 42731</strain>
    </source>
</reference>
<comment type="caution">
    <text evidence="3">The sequence shown here is derived from an EMBL/GenBank/DDBJ whole genome shotgun (WGS) entry which is preliminary data.</text>
</comment>
<dbReference type="PANTHER" id="PTHR12147:SF26">
    <property type="entry name" value="PEPTIDASE M28 DOMAIN-CONTAINING PROTEIN"/>
    <property type="match status" value="1"/>
</dbReference>